<organism evidence="4">
    <name type="scientific">Trepomonas sp. PC1</name>
    <dbReference type="NCBI Taxonomy" id="1076344"/>
    <lineage>
        <taxon>Eukaryota</taxon>
        <taxon>Metamonada</taxon>
        <taxon>Diplomonadida</taxon>
        <taxon>Hexamitidae</taxon>
        <taxon>Hexamitinae</taxon>
        <taxon>Trepomonas</taxon>
    </lineage>
</organism>
<dbReference type="PANTHER" id="PTHR10792">
    <property type="entry name" value="60S RIBOSOMAL PROTEIN L24"/>
    <property type="match status" value="1"/>
</dbReference>
<reference evidence="4" key="1">
    <citation type="submission" date="2015-07" db="EMBL/GenBank/DDBJ databases">
        <title>Adaptation to a free-living lifestyle via gene acquisitions in the diplomonad Trepomonas sp. PC1.</title>
        <authorList>
            <person name="Xu F."/>
            <person name="Jerlstrom-Hultqvist J."/>
            <person name="Kolisko M."/>
            <person name="Simpson A.G.B."/>
            <person name="Roger A.J."/>
            <person name="Svard S.G."/>
            <person name="Andersson J.O."/>
        </authorList>
    </citation>
    <scope>NUCLEOTIDE SEQUENCE</scope>
    <source>
        <strain evidence="4">PC1</strain>
    </source>
</reference>
<dbReference type="GO" id="GO:0042273">
    <property type="term" value="P:ribosomal large subunit biogenesis"/>
    <property type="evidence" value="ECO:0007669"/>
    <property type="project" value="TreeGrafter"/>
</dbReference>
<dbReference type="SUPFAM" id="SSF57716">
    <property type="entry name" value="Glucocorticoid receptor-like (DNA-binding domain)"/>
    <property type="match status" value="1"/>
</dbReference>
<evidence type="ECO:0000256" key="2">
    <source>
        <dbReference type="ARBA" id="ARBA00022517"/>
    </source>
</evidence>
<dbReference type="Gene3D" id="2.30.170.20">
    <property type="entry name" value="Ribosomal protein L24e"/>
    <property type="match status" value="1"/>
</dbReference>
<accession>A0A146KFJ0</accession>
<name>A0A146KFJ0_9EUKA</name>
<dbReference type="GO" id="GO:0005840">
    <property type="term" value="C:ribosome"/>
    <property type="evidence" value="ECO:0007669"/>
    <property type="project" value="UniProtKB-KW"/>
</dbReference>
<keyword evidence="4" id="KW-0689">Ribosomal protein</keyword>
<dbReference type="InterPro" id="IPR011017">
    <property type="entry name" value="TRASH_dom"/>
</dbReference>
<dbReference type="InterPro" id="IPR000988">
    <property type="entry name" value="Ribosomal_eL24-rel_N"/>
</dbReference>
<gene>
    <name evidence="4" type="ORF">TPC1_11502</name>
</gene>
<proteinExistence type="inferred from homology"/>
<dbReference type="AlphaFoldDB" id="A0A146KFJ0"/>
<dbReference type="CDD" id="cd00472">
    <property type="entry name" value="Ribosomal_L24e_L24"/>
    <property type="match status" value="1"/>
</dbReference>
<feature type="non-terminal residue" evidence="4">
    <location>
        <position position="180"/>
    </location>
</feature>
<dbReference type="InterPro" id="IPR038630">
    <property type="entry name" value="L24e/L24_sf"/>
</dbReference>
<dbReference type="Pfam" id="PF01246">
    <property type="entry name" value="Ribosomal_L24e"/>
    <property type="match status" value="1"/>
</dbReference>
<dbReference type="PANTHER" id="PTHR10792:SF8">
    <property type="entry name" value="RIBOSOME BIOGENESIS PROTEIN RLP24-RELATED"/>
    <property type="match status" value="1"/>
</dbReference>
<comment type="similarity">
    <text evidence="1">Belongs to the eukaryotic ribosomal protein eL24 family.</text>
</comment>
<feature type="domain" description="TRASH" evidence="3">
    <location>
        <begin position="6"/>
        <end position="44"/>
    </location>
</feature>
<keyword evidence="2" id="KW-0690">Ribosome biogenesis</keyword>
<evidence type="ECO:0000313" key="4">
    <source>
        <dbReference type="EMBL" id="JAP95492.1"/>
    </source>
</evidence>
<dbReference type="InterPro" id="IPR056366">
    <property type="entry name" value="Ribosomal_eL24"/>
</dbReference>
<feature type="non-terminal residue" evidence="4">
    <location>
        <position position="1"/>
    </location>
</feature>
<evidence type="ECO:0000256" key="1">
    <source>
        <dbReference type="ARBA" id="ARBA00005647"/>
    </source>
</evidence>
<dbReference type="GO" id="GO:0003735">
    <property type="term" value="F:structural constituent of ribosome"/>
    <property type="evidence" value="ECO:0007669"/>
    <property type="project" value="InterPro"/>
</dbReference>
<evidence type="ECO:0000259" key="3">
    <source>
        <dbReference type="SMART" id="SM00746"/>
    </source>
</evidence>
<dbReference type="FunFam" id="2.30.170.20:FF:000001">
    <property type="entry name" value="probable ribosome biogenesis protein RLP24"/>
    <property type="match status" value="1"/>
</dbReference>
<keyword evidence="4" id="KW-0687">Ribonucleoprotein</keyword>
<sequence length="180" mass="20944">SLIQVCSFCQKPVFPGKGMTFVRNDGSLFRFCTSKCNKAFKMKRNPRRVKYTQAYRAAQGKLLLNDSAFLIEKKRNRPVKYSRDLWAKTQIAMDKLAEIQFKRNQRAALERKRAHAIKMLSCKKARELGFSADMNVPLPDMSRFDRTRAKAPTKVRATMVHKLNLKYAERISHKVKEVEE</sequence>
<dbReference type="SMART" id="SM00746">
    <property type="entry name" value="TRASH"/>
    <property type="match status" value="1"/>
</dbReference>
<dbReference type="GO" id="GO:0005730">
    <property type="term" value="C:nucleolus"/>
    <property type="evidence" value="ECO:0007669"/>
    <property type="project" value="TreeGrafter"/>
</dbReference>
<dbReference type="EMBL" id="GDID01001114">
    <property type="protein sequence ID" value="JAP95492.1"/>
    <property type="molecule type" value="Transcribed_RNA"/>
</dbReference>
<protein>
    <submittedName>
        <fullName evidence="4">Ribosomal protein L24</fullName>
    </submittedName>
</protein>